<dbReference type="SUPFAM" id="SSF46689">
    <property type="entry name" value="Homeodomain-like"/>
    <property type="match status" value="1"/>
</dbReference>
<organism evidence="1 2">
    <name type="scientific">Nibribacter koreensis</name>
    <dbReference type="NCBI Taxonomy" id="1084519"/>
    <lineage>
        <taxon>Bacteria</taxon>
        <taxon>Pseudomonadati</taxon>
        <taxon>Bacteroidota</taxon>
        <taxon>Cytophagia</taxon>
        <taxon>Cytophagales</taxon>
        <taxon>Hymenobacteraceae</taxon>
        <taxon>Nibribacter</taxon>
    </lineage>
</organism>
<reference evidence="2" key="1">
    <citation type="journal article" date="2019" name="Int. J. Syst. Evol. Microbiol.">
        <title>The Global Catalogue of Microorganisms (GCM) 10K type strain sequencing project: providing services to taxonomists for standard genome sequencing and annotation.</title>
        <authorList>
            <consortium name="The Broad Institute Genomics Platform"/>
            <consortium name="The Broad Institute Genome Sequencing Center for Infectious Disease"/>
            <person name="Wu L."/>
            <person name="Ma J."/>
        </authorList>
    </citation>
    <scope>NUCLEOTIDE SEQUENCE [LARGE SCALE GENOMIC DNA]</scope>
    <source>
        <strain evidence="2">JCM 17917</strain>
    </source>
</reference>
<evidence type="ECO:0000313" key="2">
    <source>
        <dbReference type="Proteomes" id="UP001501844"/>
    </source>
</evidence>
<evidence type="ECO:0000313" key="1">
    <source>
        <dbReference type="EMBL" id="GAA4309232.1"/>
    </source>
</evidence>
<dbReference type="SUPFAM" id="SSF48498">
    <property type="entry name" value="Tetracyclin repressor-like, C-terminal domain"/>
    <property type="match status" value="1"/>
</dbReference>
<proteinExistence type="predicted"/>
<dbReference type="EMBL" id="BAABGX010000002">
    <property type="protein sequence ID" value="GAA4309232.1"/>
    <property type="molecule type" value="Genomic_DNA"/>
</dbReference>
<dbReference type="InterPro" id="IPR009057">
    <property type="entry name" value="Homeodomain-like_sf"/>
</dbReference>
<gene>
    <name evidence="1" type="ORF">GCM10023183_26330</name>
</gene>
<evidence type="ECO:0008006" key="3">
    <source>
        <dbReference type="Google" id="ProtNLM"/>
    </source>
</evidence>
<keyword evidence="2" id="KW-1185">Reference proteome</keyword>
<name>A0ABP8FR35_9BACT</name>
<dbReference type="Gene3D" id="1.10.357.10">
    <property type="entry name" value="Tetracycline Repressor, domain 2"/>
    <property type="match status" value="1"/>
</dbReference>
<protein>
    <recommendedName>
        <fullName evidence="3">Transcriptional regulator, TetR family</fullName>
    </recommendedName>
</protein>
<accession>A0ABP8FR35</accession>
<sequence>MQTFLGKEELLRSAMRYFCANGIKDVSARSIQREFCLGPEEFQSFFVDKEDFIRQAVELYLAEQKAEQTAVQAQTNHPLAELVLMIRHHILQLQHINPSFFIQIQYLYPRVWMLYLRHVQIHSYYMFYDLLNTCIEQKYLRPDLNIEIVTKVLLEQVNMLLNQSLFPSNRYNPTEVFRGIFKYYLRGLSTDKGNLSLENLLTEVNLHQEQIS</sequence>
<dbReference type="RefSeq" id="WP_345166922.1">
    <property type="nucleotide sequence ID" value="NZ_BAABGX010000002.1"/>
</dbReference>
<dbReference type="InterPro" id="IPR036271">
    <property type="entry name" value="Tet_transcr_reg_TetR-rel_C_sf"/>
</dbReference>
<comment type="caution">
    <text evidence="1">The sequence shown here is derived from an EMBL/GenBank/DDBJ whole genome shotgun (WGS) entry which is preliminary data.</text>
</comment>
<dbReference type="Proteomes" id="UP001501844">
    <property type="component" value="Unassembled WGS sequence"/>
</dbReference>